<dbReference type="Proteomes" id="UP000030645">
    <property type="component" value="Unassembled WGS sequence"/>
</dbReference>
<feature type="compositionally biased region" description="Polar residues" evidence="1">
    <location>
        <begin position="51"/>
        <end position="67"/>
    </location>
</feature>
<protein>
    <submittedName>
        <fullName evidence="2">Uncharacterized protein</fullName>
    </submittedName>
</protein>
<evidence type="ECO:0000256" key="1">
    <source>
        <dbReference type="SAM" id="MobiDB-lite"/>
    </source>
</evidence>
<accession>W9R4D5</accession>
<evidence type="ECO:0000313" key="2">
    <source>
        <dbReference type="EMBL" id="EXB37907.1"/>
    </source>
</evidence>
<reference evidence="3" key="1">
    <citation type="submission" date="2013-01" db="EMBL/GenBank/DDBJ databases">
        <title>Draft Genome Sequence of a Mulberry Tree, Morus notabilis C.K. Schneid.</title>
        <authorList>
            <person name="He N."/>
            <person name="Zhao S."/>
        </authorList>
    </citation>
    <scope>NUCLEOTIDE SEQUENCE</scope>
</reference>
<name>W9R4D5_9ROSA</name>
<gene>
    <name evidence="2" type="ORF">L484_006055</name>
</gene>
<feature type="region of interest" description="Disordered" evidence="1">
    <location>
        <begin position="42"/>
        <end position="67"/>
    </location>
</feature>
<dbReference type="AlphaFoldDB" id="W9R4D5"/>
<organism evidence="2 3">
    <name type="scientific">Morus notabilis</name>
    <dbReference type="NCBI Taxonomy" id="981085"/>
    <lineage>
        <taxon>Eukaryota</taxon>
        <taxon>Viridiplantae</taxon>
        <taxon>Streptophyta</taxon>
        <taxon>Embryophyta</taxon>
        <taxon>Tracheophyta</taxon>
        <taxon>Spermatophyta</taxon>
        <taxon>Magnoliopsida</taxon>
        <taxon>eudicotyledons</taxon>
        <taxon>Gunneridae</taxon>
        <taxon>Pentapetalae</taxon>
        <taxon>rosids</taxon>
        <taxon>fabids</taxon>
        <taxon>Rosales</taxon>
        <taxon>Moraceae</taxon>
        <taxon>Moreae</taxon>
        <taxon>Morus</taxon>
    </lineage>
</organism>
<dbReference type="EMBL" id="KE343665">
    <property type="protein sequence ID" value="EXB37907.1"/>
    <property type="molecule type" value="Genomic_DNA"/>
</dbReference>
<evidence type="ECO:0000313" key="3">
    <source>
        <dbReference type="Proteomes" id="UP000030645"/>
    </source>
</evidence>
<proteinExistence type="predicted"/>
<keyword evidence="3" id="KW-1185">Reference proteome</keyword>
<sequence>MSEIFFRSYKLRLLRCTSLPLPLLLRLPTTLPTNTLSTRLSPTFSPPLKSVATSKSSLPVLSSAQVI</sequence>